<keyword evidence="3" id="KW-0547">Nucleotide-binding</keyword>
<feature type="region of interest" description="Disordered" evidence="11">
    <location>
        <begin position="31"/>
        <end position="59"/>
    </location>
</feature>
<feature type="compositionally biased region" description="Low complexity" evidence="11">
    <location>
        <begin position="248"/>
        <end position="266"/>
    </location>
</feature>
<feature type="compositionally biased region" description="Basic residues" evidence="11">
    <location>
        <begin position="187"/>
        <end position="214"/>
    </location>
</feature>
<organism evidence="14 15">
    <name type="scientific">Coccomyxa subellipsoidea</name>
    <dbReference type="NCBI Taxonomy" id="248742"/>
    <lineage>
        <taxon>Eukaryota</taxon>
        <taxon>Viridiplantae</taxon>
        <taxon>Chlorophyta</taxon>
        <taxon>core chlorophytes</taxon>
        <taxon>Trebouxiophyceae</taxon>
        <taxon>Trebouxiophyceae incertae sedis</taxon>
        <taxon>Coccomyxaceae</taxon>
        <taxon>Coccomyxa</taxon>
    </lineage>
</organism>
<dbReference type="PROSITE" id="PS51192">
    <property type="entry name" value="HELICASE_ATP_BIND_1"/>
    <property type="match status" value="1"/>
</dbReference>
<name>A0ABR2Z1S0_9CHLO</name>
<feature type="region of interest" description="Disordered" evidence="11">
    <location>
        <begin position="149"/>
        <end position="296"/>
    </location>
</feature>
<evidence type="ECO:0000256" key="10">
    <source>
        <dbReference type="ARBA" id="ARBA00023242"/>
    </source>
</evidence>
<evidence type="ECO:0000256" key="9">
    <source>
        <dbReference type="ARBA" id="ARBA00023204"/>
    </source>
</evidence>
<sequence length="1205" mass="130565">MLPSKRGWNQRLADLQATQDRLQEALEAALSPTAADDSVTVGPEETGAQDGGGAMLQEDDTLDEELNAASGAPLVETERDRLIRLGVLTPFDCLDGFERRVQPRAAPAPQSAAARSAGQASTSGRSGGVSGQDSFHKLASQLTDLEANKHRSKLLDPSALPARERTAPKVGELFWRQAASGKDVAPKKRRRQTLTRERRRRPKLPATGKRKRIKRAGEREDGGSEQEEDEGGASTPLPSSSRRRLSRLDGSGSDLEPSGEDGASGSEQEDSEEDSQGMEYSGIEDGSSEPDEDVLGEWDDAEDDMYKARLESWRAKCGTVRVADIVPGQAPGAAAPAAGGGNAAAGTEAGAAAAPAQQDVMADVAFDGGFNVPGSIYHRLFDYQKTGVKWLWELHTQRAGGIIGDEMGLGKTVQLAVFLAGLHHSGRFRPSIIVCPATVLRQWLRELRLWYPPFRVVVLHESQRAGNAPRPSRQKLVQLVKNSEAGILLTSYDQLRLQRSELLAVNWGYAILDEGHKIRNPDAEITLVAKQLATVHRIIMSGSPIQNHLTELWSLFDFVFPGKLGTLPVFRAQFALPIQIGGYANASAMQVSTAFKCAVVLRDLIAPYLLRRRKADVAQQLPKKTEQVLFCSLTDDQRDLYRSYLSSQEVQDILNDRRNALAGIDILRKICNHPDLLQRRQWESTEKYGDPVRSGKLVVALKVLQHWKQQGHKALFFTQTQQMLDIVERAVQAAGLRYHRMDGSTAVGARARLVDDFNANDEVFVFLLTTKVGGLGINLTGADRVLLYDPDWNPSTDMQARERAWRIGQKRDVTVYRLITSGTIEEKVYHRQIYKQFLTEKVLRDPKQKRFFKSKDIHDLFTLGDQYAGASETAHIFSSLHGSLEVPLDPDSVAVPVETTGPAGSSEAAPQSSTDEEEGAGEAGPSAKGTARRRRRRSDVSSGALRSNGQAEPATLTAALATSQEPPGEVDDAKMLRDLFEGTGVMSALDHSKIEGANNPEALNIDAQAARIARRAAAALRQSRAACVTAPVNQPTWTGRSGGSGAPRFGATSNQRLARAASSEPGGSQASPADSAGGDMRRGATGLGRFGGGQAGTTGGLAPSSSVLLARLRERQAAVNAAASSAARNDPEVEEAHELSQRIVAYLEETGGQADSHSVIQQFAPSLSAAKAPIFRQLLQQVASLRRNPSGGKMWVLRPDFVTDR</sequence>
<dbReference type="InterPro" id="IPR014001">
    <property type="entry name" value="Helicase_ATP-bd"/>
</dbReference>
<dbReference type="Pfam" id="PF00176">
    <property type="entry name" value="SNF2-rel_dom"/>
    <property type="match status" value="1"/>
</dbReference>
<comment type="subcellular location">
    <subcellularLocation>
        <location evidence="1">Nucleus</location>
    </subcellularLocation>
</comment>
<dbReference type="InterPro" id="IPR038718">
    <property type="entry name" value="SNF2-like_sf"/>
</dbReference>
<dbReference type="CDD" id="cd22254">
    <property type="entry name" value="CSB_WHD"/>
    <property type="match status" value="1"/>
</dbReference>
<dbReference type="InterPro" id="IPR050496">
    <property type="entry name" value="SNF2_RAD54_helicase_repair"/>
</dbReference>
<evidence type="ECO:0000256" key="11">
    <source>
        <dbReference type="SAM" id="MobiDB-lite"/>
    </source>
</evidence>
<evidence type="ECO:0000256" key="2">
    <source>
        <dbReference type="ARBA" id="ARBA00007025"/>
    </source>
</evidence>
<evidence type="ECO:0000256" key="7">
    <source>
        <dbReference type="ARBA" id="ARBA00022840"/>
    </source>
</evidence>
<dbReference type="Gene3D" id="3.40.50.300">
    <property type="entry name" value="P-loop containing nucleotide triphosphate hydrolases"/>
    <property type="match status" value="1"/>
</dbReference>
<keyword evidence="8" id="KW-0238">DNA-binding</keyword>
<feature type="compositionally biased region" description="Gly residues" evidence="11">
    <location>
        <begin position="1085"/>
        <end position="1099"/>
    </location>
</feature>
<evidence type="ECO:0000256" key="4">
    <source>
        <dbReference type="ARBA" id="ARBA00022763"/>
    </source>
</evidence>
<dbReference type="SMART" id="SM00490">
    <property type="entry name" value="HELICc"/>
    <property type="match status" value="1"/>
</dbReference>
<protein>
    <submittedName>
        <fullName evidence="14">Uncharacterized protein</fullName>
    </submittedName>
</protein>
<evidence type="ECO:0000259" key="13">
    <source>
        <dbReference type="PROSITE" id="PS51194"/>
    </source>
</evidence>
<accession>A0ABR2Z1S0</accession>
<feature type="region of interest" description="Disordered" evidence="11">
    <location>
        <begin position="1034"/>
        <end position="1102"/>
    </location>
</feature>
<feature type="region of interest" description="Disordered" evidence="11">
    <location>
        <begin position="104"/>
        <end position="133"/>
    </location>
</feature>
<dbReference type="CDD" id="cd18793">
    <property type="entry name" value="SF2_C_SNF"/>
    <property type="match status" value="1"/>
</dbReference>
<keyword evidence="15" id="KW-1185">Reference proteome</keyword>
<dbReference type="InterPro" id="IPR058951">
    <property type="entry name" value="WHD_Rad26_CSB-like"/>
</dbReference>
<keyword evidence="7" id="KW-0067">ATP-binding</keyword>
<dbReference type="SMART" id="SM00487">
    <property type="entry name" value="DEXDc"/>
    <property type="match status" value="1"/>
</dbReference>
<reference evidence="14 15" key="1">
    <citation type="journal article" date="2024" name="Nat. Commun.">
        <title>Phylogenomics reveals the evolutionary origins of lichenization in chlorophyte algae.</title>
        <authorList>
            <person name="Puginier C."/>
            <person name="Libourel C."/>
            <person name="Otte J."/>
            <person name="Skaloud P."/>
            <person name="Haon M."/>
            <person name="Grisel S."/>
            <person name="Petersen M."/>
            <person name="Berrin J.G."/>
            <person name="Delaux P.M."/>
            <person name="Dal Grande F."/>
            <person name="Keller J."/>
        </authorList>
    </citation>
    <scope>NUCLEOTIDE SEQUENCE [LARGE SCALE GENOMIC DNA]</scope>
    <source>
        <strain evidence="14 15">SAG 216-7</strain>
    </source>
</reference>
<dbReference type="CDD" id="cd18000">
    <property type="entry name" value="DEXHc_ERCC6"/>
    <property type="match status" value="1"/>
</dbReference>
<dbReference type="EMBL" id="JALJOT010000002">
    <property type="protein sequence ID" value="KAK9917605.1"/>
    <property type="molecule type" value="Genomic_DNA"/>
</dbReference>
<keyword evidence="5" id="KW-0378">Hydrolase</keyword>
<dbReference type="InterPro" id="IPR049730">
    <property type="entry name" value="SNF2/RAD54-like_C"/>
</dbReference>
<proteinExistence type="inferred from homology"/>
<feature type="compositionally biased region" description="Low complexity" evidence="11">
    <location>
        <begin position="104"/>
        <end position="124"/>
    </location>
</feature>
<keyword evidence="9" id="KW-0234">DNA repair</keyword>
<dbReference type="InterPro" id="IPR001650">
    <property type="entry name" value="Helicase_C-like"/>
</dbReference>
<evidence type="ECO:0000256" key="1">
    <source>
        <dbReference type="ARBA" id="ARBA00004123"/>
    </source>
</evidence>
<keyword evidence="4" id="KW-0227">DNA damage</keyword>
<dbReference type="SUPFAM" id="SSF52540">
    <property type="entry name" value="P-loop containing nucleoside triphosphate hydrolases"/>
    <property type="match status" value="2"/>
</dbReference>
<evidence type="ECO:0000313" key="15">
    <source>
        <dbReference type="Proteomes" id="UP001491310"/>
    </source>
</evidence>
<feature type="compositionally biased region" description="Acidic residues" evidence="11">
    <location>
        <begin position="286"/>
        <end position="296"/>
    </location>
</feature>
<evidence type="ECO:0000256" key="8">
    <source>
        <dbReference type="ARBA" id="ARBA00023125"/>
    </source>
</evidence>
<keyword evidence="6" id="KW-0347">Helicase</keyword>
<feature type="domain" description="Helicase C-terminal" evidence="13">
    <location>
        <begin position="702"/>
        <end position="858"/>
    </location>
</feature>
<dbReference type="Gene3D" id="3.40.50.10810">
    <property type="entry name" value="Tandem AAA-ATPase domain"/>
    <property type="match status" value="1"/>
</dbReference>
<dbReference type="Proteomes" id="UP001491310">
    <property type="component" value="Unassembled WGS sequence"/>
</dbReference>
<comment type="caution">
    <text evidence="14">The sequence shown here is derived from an EMBL/GenBank/DDBJ whole genome shotgun (WGS) entry which is preliminary data.</text>
</comment>
<evidence type="ECO:0000313" key="14">
    <source>
        <dbReference type="EMBL" id="KAK9917605.1"/>
    </source>
</evidence>
<evidence type="ECO:0000256" key="6">
    <source>
        <dbReference type="ARBA" id="ARBA00022806"/>
    </source>
</evidence>
<evidence type="ECO:0000256" key="3">
    <source>
        <dbReference type="ARBA" id="ARBA00022741"/>
    </source>
</evidence>
<feature type="region of interest" description="Disordered" evidence="11">
    <location>
        <begin position="889"/>
        <end position="953"/>
    </location>
</feature>
<dbReference type="Pfam" id="PF25875">
    <property type="entry name" value="WHD_Rad26_CSB"/>
    <property type="match status" value="1"/>
</dbReference>
<dbReference type="Pfam" id="PF00271">
    <property type="entry name" value="Helicase_C"/>
    <property type="match status" value="1"/>
</dbReference>
<dbReference type="PROSITE" id="PS51194">
    <property type="entry name" value="HELICASE_CTER"/>
    <property type="match status" value="1"/>
</dbReference>
<dbReference type="PANTHER" id="PTHR45629">
    <property type="entry name" value="SNF2/RAD54 FAMILY MEMBER"/>
    <property type="match status" value="1"/>
</dbReference>
<evidence type="ECO:0000256" key="5">
    <source>
        <dbReference type="ARBA" id="ARBA00022801"/>
    </source>
</evidence>
<gene>
    <name evidence="14" type="ORF">WJX75_006368</name>
</gene>
<evidence type="ECO:0000259" key="12">
    <source>
        <dbReference type="PROSITE" id="PS51192"/>
    </source>
</evidence>
<feature type="compositionally biased region" description="Acidic residues" evidence="11">
    <location>
        <begin position="267"/>
        <end position="276"/>
    </location>
</feature>
<dbReference type="PANTHER" id="PTHR45629:SF7">
    <property type="entry name" value="DNA EXCISION REPAIR PROTEIN ERCC-6-RELATED"/>
    <property type="match status" value="1"/>
</dbReference>
<dbReference type="InterPro" id="IPR000330">
    <property type="entry name" value="SNF2_N"/>
</dbReference>
<feature type="domain" description="Helicase ATP-binding" evidence="12">
    <location>
        <begin position="392"/>
        <end position="562"/>
    </location>
</feature>
<dbReference type="InterPro" id="IPR027417">
    <property type="entry name" value="P-loop_NTPase"/>
</dbReference>
<keyword evidence="10" id="KW-0539">Nucleus</keyword>
<feature type="compositionally biased region" description="Polar residues" evidence="11">
    <location>
        <begin position="940"/>
        <end position="950"/>
    </location>
</feature>
<comment type="similarity">
    <text evidence="2">Belongs to the SNF2/RAD54 helicase family.</text>
</comment>